<organism evidence="2 3">
    <name type="scientific">Pandoraea horticolens</name>
    <dbReference type="NCBI Taxonomy" id="2508298"/>
    <lineage>
        <taxon>Bacteria</taxon>
        <taxon>Pseudomonadati</taxon>
        <taxon>Pseudomonadota</taxon>
        <taxon>Betaproteobacteria</taxon>
        <taxon>Burkholderiales</taxon>
        <taxon>Burkholderiaceae</taxon>
        <taxon>Pandoraea</taxon>
    </lineage>
</organism>
<dbReference type="AlphaFoldDB" id="A0A5E4Y6G4"/>
<sequence>MYRKPYAICALMMLSAWSTYVQSAAPADQSSRDQVTFRFGRGDSMILANTVDLTQDPYMPTPQFDFRTRSGMRGYVSACDGRTGAITPAQIFFGLRISLVREAAPSGQIGLAVSASDTTFEGFEKLLGRECEYQRPIVSGPNLPLTHVRLSRGQTISLTTSDPNVTLELTYQPGQ</sequence>
<reference evidence="2 3" key="1">
    <citation type="submission" date="2019-08" db="EMBL/GenBank/DDBJ databases">
        <authorList>
            <person name="Peeters C."/>
        </authorList>
    </citation>
    <scope>NUCLEOTIDE SEQUENCE [LARGE SCALE GENOMIC DNA]</scope>
    <source>
        <strain evidence="2 3">LMG 31112</strain>
    </source>
</reference>
<keyword evidence="1" id="KW-0732">Signal</keyword>
<keyword evidence="3" id="KW-1185">Reference proteome</keyword>
<dbReference type="Proteomes" id="UP000343317">
    <property type="component" value="Unassembled WGS sequence"/>
</dbReference>
<name>A0A5E4Y6G4_9BURK</name>
<protein>
    <submittedName>
        <fullName evidence="2">Uncharacterized protein</fullName>
    </submittedName>
</protein>
<feature type="signal peptide" evidence="1">
    <location>
        <begin position="1"/>
        <end position="23"/>
    </location>
</feature>
<feature type="chain" id="PRO_5023134671" evidence="1">
    <location>
        <begin position="24"/>
        <end position="175"/>
    </location>
</feature>
<evidence type="ECO:0000313" key="3">
    <source>
        <dbReference type="Proteomes" id="UP000343317"/>
    </source>
</evidence>
<accession>A0A5E4Y6G4</accession>
<dbReference type="EMBL" id="CABPSM010000015">
    <property type="protein sequence ID" value="VVE44107.1"/>
    <property type="molecule type" value="Genomic_DNA"/>
</dbReference>
<proteinExistence type="predicted"/>
<evidence type="ECO:0000256" key="1">
    <source>
        <dbReference type="SAM" id="SignalP"/>
    </source>
</evidence>
<gene>
    <name evidence="2" type="ORF">PHO31112_04309</name>
</gene>
<evidence type="ECO:0000313" key="2">
    <source>
        <dbReference type="EMBL" id="VVE44107.1"/>
    </source>
</evidence>